<feature type="region of interest" description="Disordered" evidence="1">
    <location>
        <begin position="410"/>
        <end position="439"/>
    </location>
</feature>
<comment type="caution">
    <text evidence="3">The sequence shown here is derived from an EMBL/GenBank/DDBJ whole genome shotgun (WGS) entry which is preliminary data.</text>
</comment>
<sequence length="439" mass="49375">MKSSITSTVSIPEATETFGIPEDANIDSAWGYIDEFLSCLNNCVVGSSINVDTKSLYRRPSEAADSLDRPPWNVVKRRWMASAMAPEADLRGGGVSPWTNRGALGEFAEAGMRKNGKTIHSEARQSIANLIKMCDEEARQKRRLCPLMNATERAAKYAGVSVATIKRIRRQLKEKSQRGSTSPLHKPGKSRLRPEERNARLDDFDMAVNEEVKGVCADGNACNRLIMLHVGSLAGFLKGAELVYKANTASGNYHDQMNNSNFEKWTSKKLIPNLPARSVVILDNALYHNVQVDKAPIKSSPNIVMRAWLQQHGVTCNQKWRKGELYTRVLEKKPREKIFKIDELLRTHGHEVLRLPPYNYDLSPIELVWSKSVTVEDWEGYCQHVEKLEDDYWDQDGIVTDVIDEFIINIEDDSSDDENEESTSSSSSSDSESELARPL</sequence>
<reference evidence="3 4" key="1">
    <citation type="journal article" date="2022" name="Allergy">
        <title>Genome assembly and annotation of Periplaneta americana reveal a comprehensive cockroach allergen profile.</title>
        <authorList>
            <person name="Wang L."/>
            <person name="Xiong Q."/>
            <person name="Saelim N."/>
            <person name="Wang L."/>
            <person name="Nong W."/>
            <person name="Wan A.T."/>
            <person name="Shi M."/>
            <person name="Liu X."/>
            <person name="Cao Q."/>
            <person name="Hui J.H.L."/>
            <person name="Sookrung N."/>
            <person name="Leung T.F."/>
            <person name="Tungtrongchitr A."/>
            <person name="Tsui S.K.W."/>
        </authorList>
    </citation>
    <scope>NUCLEOTIDE SEQUENCE [LARGE SCALE GENOMIC DNA]</scope>
    <source>
        <strain evidence="3">PWHHKU_190912</strain>
    </source>
</reference>
<feature type="domain" description="Tc1-like transposase DDE" evidence="2">
    <location>
        <begin position="250"/>
        <end position="371"/>
    </location>
</feature>
<evidence type="ECO:0000313" key="4">
    <source>
        <dbReference type="Proteomes" id="UP001148838"/>
    </source>
</evidence>
<dbReference type="InterPro" id="IPR038717">
    <property type="entry name" value="Tc1-like_DDE_dom"/>
</dbReference>
<organism evidence="3 4">
    <name type="scientific">Periplaneta americana</name>
    <name type="common">American cockroach</name>
    <name type="synonym">Blatta americana</name>
    <dbReference type="NCBI Taxonomy" id="6978"/>
    <lineage>
        <taxon>Eukaryota</taxon>
        <taxon>Metazoa</taxon>
        <taxon>Ecdysozoa</taxon>
        <taxon>Arthropoda</taxon>
        <taxon>Hexapoda</taxon>
        <taxon>Insecta</taxon>
        <taxon>Pterygota</taxon>
        <taxon>Neoptera</taxon>
        <taxon>Polyneoptera</taxon>
        <taxon>Dictyoptera</taxon>
        <taxon>Blattodea</taxon>
        <taxon>Blattoidea</taxon>
        <taxon>Blattidae</taxon>
        <taxon>Blattinae</taxon>
        <taxon>Periplaneta</taxon>
    </lineage>
</organism>
<keyword evidence="4" id="KW-1185">Reference proteome</keyword>
<proteinExistence type="predicted"/>
<feature type="compositionally biased region" description="Acidic residues" evidence="1">
    <location>
        <begin position="410"/>
        <end position="421"/>
    </location>
</feature>
<evidence type="ECO:0000313" key="3">
    <source>
        <dbReference type="EMBL" id="KAJ4444761.1"/>
    </source>
</evidence>
<dbReference type="Gene3D" id="3.30.420.10">
    <property type="entry name" value="Ribonuclease H-like superfamily/Ribonuclease H"/>
    <property type="match status" value="1"/>
</dbReference>
<evidence type="ECO:0000256" key="1">
    <source>
        <dbReference type="SAM" id="MobiDB-lite"/>
    </source>
</evidence>
<dbReference type="Pfam" id="PF13358">
    <property type="entry name" value="DDE_3"/>
    <property type="match status" value="1"/>
</dbReference>
<gene>
    <name evidence="3" type="ORF">ANN_06558</name>
</gene>
<protein>
    <recommendedName>
        <fullName evidence="2">Tc1-like transposase DDE domain-containing protein</fullName>
    </recommendedName>
</protein>
<name>A0ABQ8TDV7_PERAM</name>
<dbReference type="InterPro" id="IPR036397">
    <property type="entry name" value="RNaseH_sf"/>
</dbReference>
<accession>A0ABQ8TDV7</accession>
<dbReference type="Proteomes" id="UP001148838">
    <property type="component" value="Unassembled WGS sequence"/>
</dbReference>
<dbReference type="EMBL" id="JAJSOF020000011">
    <property type="protein sequence ID" value="KAJ4444761.1"/>
    <property type="molecule type" value="Genomic_DNA"/>
</dbReference>
<feature type="region of interest" description="Disordered" evidence="1">
    <location>
        <begin position="171"/>
        <end position="198"/>
    </location>
</feature>
<dbReference type="PANTHER" id="PTHR33939:SF1">
    <property type="entry name" value="DUF4371 DOMAIN-CONTAINING PROTEIN"/>
    <property type="match status" value="1"/>
</dbReference>
<dbReference type="PANTHER" id="PTHR33939">
    <property type="entry name" value="PROTEIN CBG22215"/>
    <property type="match status" value="1"/>
</dbReference>
<evidence type="ECO:0000259" key="2">
    <source>
        <dbReference type="Pfam" id="PF13358"/>
    </source>
</evidence>